<dbReference type="PANTHER" id="PTHR38781">
    <property type="entry name" value="ANTITOXIN DINJ-RELATED"/>
    <property type="match status" value="1"/>
</dbReference>
<evidence type="ECO:0000313" key="3">
    <source>
        <dbReference type="EMBL" id="CCP27431.1"/>
    </source>
</evidence>
<comment type="similarity">
    <text evidence="1">Belongs to the RelB/DinJ antitoxin family.</text>
</comment>
<accession>F4LT91</accession>
<keyword evidence="4" id="KW-1185">Reference proteome</keyword>
<dbReference type="KEGG" id="tep:TepRe1_2385"/>
<dbReference type="KEGG" id="tae:TepiRe1_2565"/>
<dbReference type="HOGENOM" id="CLU_154558_0_0_9"/>
<evidence type="ECO:0000256" key="2">
    <source>
        <dbReference type="ARBA" id="ARBA00022649"/>
    </source>
</evidence>
<dbReference type="EMBL" id="HF563609">
    <property type="protein sequence ID" value="CCP27431.1"/>
    <property type="molecule type" value="Genomic_DNA"/>
</dbReference>
<dbReference type="eggNOG" id="COG3077">
    <property type="taxonomic scope" value="Bacteria"/>
</dbReference>
<protein>
    <submittedName>
        <fullName evidence="3">Addiction module antitoxin, RelB/DinJ family</fullName>
    </submittedName>
</protein>
<dbReference type="OrthoDB" id="9804867at2"/>
<dbReference type="STRING" id="1209989.TepRe1_2385"/>
<dbReference type="Pfam" id="PF04221">
    <property type="entry name" value="RelB"/>
    <property type="match status" value="1"/>
</dbReference>
<dbReference type="RefSeq" id="WP_013779410.1">
    <property type="nucleotide sequence ID" value="NC_015519.1"/>
</dbReference>
<evidence type="ECO:0000313" key="4">
    <source>
        <dbReference type="Proteomes" id="UP000010802"/>
    </source>
</evidence>
<dbReference type="InterPro" id="IPR007337">
    <property type="entry name" value="RelB/DinJ"/>
</dbReference>
<dbReference type="NCBIfam" id="TIGR02384">
    <property type="entry name" value="RelB_DinJ"/>
    <property type="match status" value="1"/>
</dbReference>
<dbReference type="InterPro" id="IPR013321">
    <property type="entry name" value="Arc_rbn_hlx_hlx"/>
</dbReference>
<dbReference type="PANTHER" id="PTHR38781:SF1">
    <property type="entry name" value="ANTITOXIN DINJ-RELATED"/>
    <property type="match status" value="1"/>
</dbReference>
<dbReference type="PATRIC" id="fig|1209989.3.peg.2951"/>
<gene>
    <name evidence="3" type="ordered locus">TEPIRE1_2565</name>
</gene>
<dbReference type="AlphaFoldDB" id="F4LT91"/>
<organism evidence="3 4">
    <name type="scientific">Tepidanaerobacter acetatoxydans (strain DSM 21804 / JCM 16047 / Re1)</name>
    <dbReference type="NCBI Taxonomy" id="1209989"/>
    <lineage>
        <taxon>Bacteria</taxon>
        <taxon>Bacillati</taxon>
        <taxon>Bacillota</taxon>
        <taxon>Clostridia</taxon>
        <taxon>Thermosediminibacterales</taxon>
        <taxon>Tepidanaerobacteraceae</taxon>
        <taxon>Tepidanaerobacter</taxon>
    </lineage>
</organism>
<accession>L0S2P4</accession>
<dbReference type="GO" id="GO:0006351">
    <property type="term" value="P:DNA-templated transcription"/>
    <property type="evidence" value="ECO:0007669"/>
    <property type="project" value="TreeGrafter"/>
</dbReference>
<sequence length="103" mass="11730">MSKTTSVFARVEPEIKEQAEKVLNKLGIPMSNAINIFLRQVILQNGLPFEVKITHNRPLAVEDLTPEEFNNEIEKGFNDLRAGRVVSAEKVAERINREYGHEL</sequence>
<dbReference type="Gene3D" id="1.10.1220.10">
    <property type="entry name" value="Met repressor-like"/>
    <property type="match status" value="1"/>
</dbReference>
<reference evidence="4" key="1">
    <citation type="journal article" date="2013" name="Genome Announc.">
        <title>First genome sequence of a syntrophic acetate-oxidizing bacterium, Tepidanaerobacter acetatoxydans strain Re1.</title>
        <authorList>
            <person name="Manzoor S."/>
            <person name="Bongcam-Rudloff E."/>
            <person name="Schnurer A."/>
            <person name="Muller B."/>
        </authorList>
    </citation>
    <scope>NUCLEOTIDE SEQUENCE [LARGE SCALE GENOMIC DNA]</scope>
    <source>
        <strain evidence="4">Re1</strain>
    </source>
</reference>
<name>F4LT91_TEPAE</name>
<proteinExistence type="inferred from homology"/>
<dbReference type="Proteomes" id="UP000010802">
    <property type="component" value="Chromosome"/>
</dbReference>
<evidence type="ECO:0000256" key="1">
    <source>
        <dbReference type="ARBA" id="ARBA00010562"/>
    </source>
</evidence>
<keyword evidence="2" id="KW-1277">Toxin-antitoxin system</keyword>
<dbReference type="GO" id="GO:0006355">
    <property type="term" value="P:regulation of DNA-templated transcription"/>
    <property type="evidence" value="ECO:0007669"/>
    <property type="project" value="InterPro"/>
</dbReference>